<reference evidence="1 2" key="1">
    <citation type="submission" date="2017-01" db="EMBL/GenBank/DDBJ databases">
        <title>Planococcus faecalis genome complete sequence.</title>
        <authorList>
            <person name="Lee P.C."/>
        </authorList>
    </citation>
    <scope>NUCLEOTIDE SEQUENCE [LARGE SCALE GENOMIC DNA]</scope>
    <source>
        <strain evidence="1 2">AJ003</strain>
    </source>
</reference>
<accession>A0ABN4XU56</accession>
<sequence length="60" mass="7090">MAYPLLKVDGVSSYFKEFILQSKPTEKKMVQKDFVRKEIKIRAMMFDPTSGCRRLTNLFQ</sequence>
<dbReference type="Proteomes" id="UP000189661">
    <property type="component" value="Chromosome"/>
</dbReference>
<evidence type="ECO:0000313" key="1">
    <source>
        <dbReference type="EMBL" id="AQU80814.1"/>
    </source>
</evidence>
<name>A0ABN4XU56_9BACL</name>
<evidence type="ECO:0000313" key="2">
    <source>
        <dbReference type="Proteomes" id="UP000189661"/>
    </source>
</evidence>
<dbReference type="RefSeq" id="WP_071152867.1">
    <property type="nucleotide sequence ID" value="NZ_CP019401.1"/>
</dbReference>
<dbReference type="EMBL" id="CP019401">
    <property type="protein sequence ID" value="AQU80814.1"/>
    <property type="molecule type" value="Genomic_DNA"/>
</dbReference>
<organism evidence="1 2">
    <name type="scientific">Planococcus faecalis</name>
    <dbReference type="NCBI Taxonomy" id="1598147"/>
    <lineage>
        <taxon>Bacteria</taxon>
        <taxon>Bacillati</taxon>
        <taxon>Bacillota</taxon>
        <taxon>Bacilli</taxon>
        <taxon>Bacillales</taxon>
        <taxon>Caryophanaceae</taxon>
        <taxon>Planococcus</taxon>
    </lineage>
</organism>
<gene>
    <name evidence="1" type="ORF">AJGP001_16620</name>
</gene>
<keyword evidence="2" id="KW-1185">Reference proteome</keyword>
<protein>
    <submittedName>
        <fullName evidence="1">Uncharacterized protein</fullName>
    </submittedName>
</protein>
<proteinExistence type="predicted"/>